<evidence type="ECO:0000313" key="2">
    <source>
        <dbReference type="Proteomes" id="UP001297581"/>
    </source>
</evidence>
<dbReference type="Proteomes" id="UP001297581">
    <property type="component" value="Unassembled WGS sequence"/>
</dbReference>
<dbReference type="RefSeq" id="WP_240589749.1">
    <property type="nucleotide sequence ID" value="NZ_JAKUDL010000001.1"/>
</dbReference>
<keyword evidence="2" id="KW-1185">Reference proteome</keyword>
<gene>
    <name evidence="1" type="ORF">MJ923_02325</name>
</gene>
<accession>A0AAJ1BE77</accession>
<comment type="caution">
    <text evidence="1">The sequence shown here is derived from an EMBL/GenBank/DDBJ whole genome shotgun (WGS) entry which is preliminary data.</text>
</comment>
<dbReference type="AlphaFoldDB" id="A0AAJ1BE77"/>
<reference evidence="1 2" key="1">
    <citation type="submission" date="2022-02" db="EMBL/GenBank/DDBJ databases">
        <title>The genome sequence of Shewanella sp. 3B26.</title>
        <authorList>
            <person name="Du J."/>
        </authorList>
    </citation>
    <scope>NUCLEOTIDE SEQUENCE [LARGE SCALE GENOMIC DNA]</scope>
    <source>
        <strain evidence="1 2">3B26</strain>
    </source>
</reference>
<name>A0AAJ1BE77_9GAMM</name>
<evidence type="ECO:0000313" key="1">
    <source>
        <dbReference type="EMBL" id="MCH4293141.1"/>
    </source>
</evidence>
<dbReference type="EMBL" id="JAKUDL010000001">
    <property type="protein sequence ID" value="MCH4293141.1"/>
    <property type="molecule type" value="Genomic_DNA"/>
</dbReference>
<organism evidence="1 2">
    <name type="scientific">Shewanella zhuhaiensis</name>
    <dbReference type="NCBI Taxonomy" id="2919576"/>
    <lineage>
        <taxon>Bacteria</taxon>
        <taxon>Pseudomonadati</taxon>
        <taxon>Pseudomonadota</taxon>
        <taxon>Gammaproteobacteria</taxon>
        <taxon>Alteromonadales</taxon>
        <taxon>Shewanellaceae</taxon>
        <taxon>Shewanella</taxon>
    </lineage>
</organism>
<sequence length="194" mass="22755">MHLPNIYAYLDKRYDPLIKYLFVLPPCDFLSFLEAVSNGICVVREEHGYELEEGFITFWDASSAIETTISITLQEFIEVLEPLKNSFLDEFPTEKESLNKTTCKIKNSESLSGIFTNIERQFLKELEWFYRNHGSEWNINDFSTKIKNNKQKLDSILVYLSKNGYLSISKENKYSFKVLKLPPKKNNKDTHNCR</sequence>
<proteinExistence type="predicted"/>
<protein>
    <submittedName>
        <fullName evidence="1">Uncharacterized protein</fullName>
    </submittedName>
</protein>